<evidence type="ECO:0000256" key="13">
    <source>
        <dbReference type="HAMAP-Rule" id="MF_00394"/>
    </source>
</evidence>
<dbReference type="FunFam" id="1.10.1040.10:FF:000001">
    <property type="entry name" value="Glycerol-3-phosphate dehydrogenase [NAD(P)+]"/>
    <property type="match status" value="1"/>
</dbReference>
<feature type="binding site" evidence="13">
    <location>
        <position position="109"/>
    </location>
    <ligand>
        <name>sn-glycerol 3-phosphate</name>
        <dbReference type="ChEBI" id="CHEBI:57597"/>
    </ligand>
</feature>
<evidence type="ECO:0000256" key="12">
    <source>
        <dbReference type="ARBA" id="ARBA00080511"/>
    </source>
</evidence>
<evidence type="ECO:0000256" key="10">
    <source>
        <dbReference type="ARBA" id="ARBA00066687"/>
    </source>
</evidence>
<evidence type="ECO:0000259" key="19">
    <source>
        <dbReference type="Pfam" id="PF07479"/>
    </source>
</evidence>
<feature type="binding site" evidence="13">
    <location>
        <position position="142"/>
    </location>
    <ligand>
        <name>sn-glycerol 3-phosphate</name>
        <dbReference type="ChEBI" id="CHEBI:57597"/>
    </ligand>
</feature>
<dbReference type="NCBIfam" id="NF000941">
    <property type="entry name" value="PRK00094.1-3"/>
    <property type="match status" value="1"/>
</dbReference>
<dbReference type="GO" id="GO:0005829">
    <property type="term" value="C:cytosol"/>
    <property type="evidence" value="ECO:0007669"/>
    <property type="project" value="TreeGrafter"/>
</dbReference>
<dbReference type="PRINTS" id="PR00077">
    <property type="entry name" value="GPDHDRGNASE"/>
</dbReference>
<evidence type="ECO:0000256" key="11">
    <source>
        <dbReference type="ARBA" id="ARBA00069372"/>
    </source>
</evidence>
<dbReference type="Gene3D" id="1.10.1040.10">
    <property type="entry name" value="N-(1-d-carboxylethyl)-l-norvaline Dehydrogenase, domain 2"/>
    <property type="match status" value="1"/>
</dbReference>
<dbReference type="FunFam" id="3.40.50.720:FF:000019">
    <property type="entry name" value="Glycerol-3-phosphate dehydrogenase [NAD(P)+]"/>
    <property type="match status" value="1"/>
</dbReference>
<evidence type="ECO:0000256" key="2">
    <source>
        <dbReference type="ARBA" id="ARBA00022516"/>
    </source>
</evidence>
<evidence type="ECO:0000256" key="16">
    <source>
        <dbReference type="PIRSR" id="PIRSR000114-3"/>
    </source>
</evidence>
<evidence type="ECO:0000256" key="4">
    <source>
        <dbReference type="ARBA" id="ARBA00023002"/>
    </source>
</evidence>
<dbReference type="NCBIfam" id="NF000942">
    <property type="entry name" value="PRK00094.1-4"/>
    <property type="match status" value="1"/>
</dbReference>
<dbReference type="AlphaFoldDB" id="A0A1I2N088"/>
<dbReference type="SUPFAM" id="SSF48179">
    <property type="entry name" value="6-phosphogluconate dehydrogenase C-terminal domain-like"/>
    <property type="match status" value="1"/>
</dbReference>
<comment type="catalytic activity">
    <reaction evidence="9">
        <text>sn-glycerol 3-phosphate + NADP(+) = dihydroxyacetone phosphate + NADPH + H(+)</text>
        <dbReference type="Rhea" id="RHEA:11096"/>
        <dbReference type="ChEBI" id="CHEBI:15378"/>
        <dbReference type="ChEBI" id="CHEBI:57597"/>
        <dbReference type="ChEBI" id="CHEBI:57642"/>
        <dbReference type="ChEBI" id="CHEBI:57783"/>
        <dbReference type="ChEBI" id="CHEBI:58349"/>
        <dbReference type="EC" id="1.1.1.94"/>
    </reaction>
    <physiologicalReaction direction="right-to-left" evidence="9">
        <dbReference type="Rhea" id="RHEA:11098"/>
    </physiologicalReaction>
</comment>
<dbReference type="EC" id="1.1.1.94" evidence="10 13"/>
<comment type="subcellular location">
    <subcellularLocation>
        <location evidence="13">Cytoplasm</location>
    </subcellularLocation>
</comment>
<protein>
    <recommendedName>
        <fullName evidence="11 13">Glycerol-3-phosphate dehydrogenase [NAD(P)+]</fullName>
        <ecNumber evidence="10 13">1.1.1.94</ecNumber>
    </recommendedName>
    <alternativeName>
        <fullName evidence="13">NAD(P)(+)-dependent glycerol-3-phosphate dehydrogenase</fullName>
    </alternativeName>
    <alternativeName>
        <fullName evidence="12 13">NAD(P)H-dependent dihydroxyacetone-phosphate reductase</fullName>
    </alternativeName>
</protein>
<dbReference type="InterPro" id="IPR008927">
    <property type="entry name" value="6-PGluconate_DH-like_C_sf"/>
</dbReference>
<evidence type="ECO:0000256" key="8">
    <source>
        <dbReference type="ARBA" id="ARBA00023264"/>
    </source>
</evidence>
<comment type="catalytic activity">
    <reaction evidence="13">
        <text>sn-glycerol 3-phosphate + NAD(+) = dihydroxyacetone phosphate + NADH + H(+)</text>
        <dbReference type="Rhea" id="RHEA:11092"/>
        <dbReference type="ChEBI" id="CHEBI:15378"/>
        <dbReference type="ChEBI" id="CHEBI:57540"/>
        <dbReference type="ChEBI" id="CHEBI:57597"/>
        <dbReference type="ChEBI" id="CHEBI:57642"/>
        <dbReference type="ChEBI" id="CHEBI:57945"/>
        <dbReference type="EC" id="1.1.1.94"/>
    </reaction>
</comment>
<dbReference type="GO" id="GO:0046168">
    <property type="term" value="P:glycerol-3-phosphate catabolic process"/>
    <property type="evidence" value="ECO:0007669"/>
    <property type="project" value="InterPro"/>
</dbReference>
<dbReference type="HAMAP" id="MF_00394">
    <property type="entry name" value="NAD_Glyc3P_dehydrog"/>
    <property type="match status" value="1"/>
</dbReference>
<dbReference type="EMBL" id="FOOX01000001">
    <property type="protein sequence ID" value="SFF94976.1"/>
    <property type="molecule type" value="Genomic_DNA"/>
</dbReference>
<comment type="pathway">
    <text evidence="13">Membrane lipid metabolism; glycerophospholipid metabolism.</text>
</comment>
<dbReference type="PANTHER" id="PTHR11728:SF1">
    <property type="entry name" value="GLYCEROL-3-PHOSPHATE DEHYDROGENASE [NAD(+)] 2, CHLOROPLASTIC"/>
    <property type="match status" value="1"/>
</dbReference>
<feature type="binding site" evidence="13">
    <location>
        <position position="15"/>
    </location>
    <ligand>
        <name>NADPH</name>
        <dbReference type="ChEBI" id="CHEBI:57783"/>
    </ligand>
</feature>
<keyword evidence="3 13" id="KW-0521">NADP</keyword>
<feature type="binding site" evidence="13">
    <location>
        <position position="285"/>
    </location>
    <ligand>
        <name>NADPH</name>
        <dbReference type="ChEBI" id="CHEBI:57783"/>
    </ligand>
</feature>
<feature type="binding site" evidence="13">
    <location>
        <position position="109"/>
    </location>
    <ligand>
        <name>NADPH</name>
        <dbReference type="ChEBI" id="CHEBI:57783"/>
    </ligand>
</feature>
<keyword evidence="5 13" id="KW-0520">NAD</keyword>
<evidence type="ECO:0000313" key="20">
    <source>
        <dbReference type="EMBL" id="SFF94976.1"/>
    </source>
</evidence>
<feature type="binding site" evidence="13">
    <location>
        <position position="260"/>
    </location>
    <ligand>
        <name>sn-glycerol 3-phosphate</name>
        <dbReference type="ChEBI" id="CHEBI:57597"/>
    </ligand>
</feature>
<feature type="binding site" evidence="16">
    <location>
        <position position="259"/>
    </location>
    <ligand>
        <name>NAD(+)</name>
        <dbReference type="ChEBI" id="CHEBI:57540"/>
    </ligand>
</feature>
<evidence type="ECO:0000256" key="9">
    <source>
        <dbReference type="ARBA" id="ARBA00052716"/>
    </source>
</evidence>
<proteinExistence type="inferred from homology"/>
<feature type="binding site" evidence="13">
    <location>
        <position position="259"/>
    </location>
    <ligand>
        <name>sn-glycerol 3-phosphate</name>
        <dbReference type="ChEBI" id="CHEBI:57597"/>
    </ligand>
</feature>
<dbReference type="Proteomes" id="UP000199337">
    <property type="component" value="Unassembled WGS sequence"/>
</dbReference>
<sequence length="357" mass="38327">MGENGKVAVLGAGSWGTALAAHLADKGYRVGLWSRRPDQVEQLNTCRENSRYLPGIKLPENMLATGDLEHVLSAAEYVVFSVPSHSFRQVLSDALAYIDENALVINTAKGIEENSLQRLSEVFGEVAGNGRAKNYAVLSGPSHAEEVALKMPAAVVVAAASDEPATRGQDLFMTETFRVYTNPDIIGVELGGALKNIIALGTGIVDGFIGSDNTKAAFITRGLAEITRLGIAMHANPLTFAGLAGLGDLIVTCTSKHSRNRRAGIEIGRGNSLEQALAGVNMVVEGVRTTRATHGLAKAWGVEMPITEQMYQVLFKGKNPKTAVVNLMNRDKTNEVEEVALAKIKWWIEKDDKSPAF</sequence>
<feature type="binding site" evidence="16">
    <location>
        <begin position="11"/>
        <end position="16"/>
    </location>
    <ligand>
        <name>NAD(+)</name>
        <dbReference type="ChEBI" id="CHEBI:57540"/>
    </ligand>
</feature>
<feature type="binding site" evidence="13">
    <location>
        <position position="36"/>
    </location>
    <ligand>
        <name>NADPH</name>
        <dbReference type="ChEBI" id="CHEBI:57783"/>
    </ligand>
</feature>
<evidence type="ECO:0000256" key="1">
    <source>
        <dbReference type="ARBA" id="ARBA00011009"/>
    </source>
</evidence>
<evidence type="ECO:0000256" key="3">
    <source>
        <dbReference type="ARBA" id="ARBA00022857"/>
    </source>
</evidence>
<evidence type="ECO:0000256" key="14">
    <source>
        <dbReference type="PIRSR" id="PIRSR000114-1"/>
    </source>
</evidence>
<feature type="active site" description="Proton acceptor" evidence="13 14">
    <location>
        <position position="195"/>
    </location>
</feature>
<dbReference type="GO" id="GO:0046167">
    <property type="term" value="P:glycerol-3-phosphate biosynthetic process"/>
    <property type="evidence" value="ECO:0007669"/>
    <property type="project" value="UniProtKB-UniRule"/>
</dbReference>
<feature type="binding site" evidence="13">
    <location>
        <position position="248"/>
    </location>
    <ligand>
        <name>sn-glycerol 3-phosphate</name>
        <dbReference type="ChEBI" id="CHEBI:57597"/>
    </ligand>
</feature>
<dbReference type="Gene3D" id="3.40.50.720">
    <property type="entry name" value="NAD(P)-binding Rossmann-like Domain"/>
    <property type="match status" value="1"/>
</dbReference>
<evidence type="ECO:0000256" key="17">
    <source>
        <dbReference type="RuleBase" id="RU000437"/>
    </source>
</evidence>
<feature type="domain" description="Glycerol-3-phosphate dehydrogenase NAD-dependent N-terminal" evidence="18">
    <location>
        <begin position="6"/>
        <end position="162"/>
    </location>
</feature>
<keyword evidence="6 13" id="KW-0443">Lipid metabolism</keyword>
<dbReference type="InterPro" id="IPR013328">
    <property type="entry name" value="6PGD_dom2"/>
</dbReference>
<dbReference type="InterPro" id="IPR006109">
    <property type="entry name" value="G3P_DH_NAD-dep_C"/>
</dbReference>
<dbReference type="InterPro" id="IPR006168">
    <property type="entry name" value="G3P_DH_NAD-dep"/>
</dbReference>
<dbReference type="GO" id="GO:0006650">
    <property type="term" value="P:glycerophospholipid metabolic process"/>
    <property type="evidence" value="ECO:0007669"/>
    <property type="project" value="UniProtKB-UniRule"/>
</dbReference>
<accession>A0A1I2N088</accession>
<feature type="binding site" evidence="13">
    <location>
        <position position="144"/>
    </location>
    <ligand>
        <name>NADPH</name>
        <dbReference type="ChEBI" id="CHEBI:57783"/>
    </ligand>
</feature>
<evidence type="ECO:0000256" key="15">
    <source>
        <dbReference type="PIRSR" id="PIRSR000114-2"/>
    </source>
</evidence>
<feature type="binding site" evidence="13">
    <location>
        <position position="258"/>
    </location>
    <ligand>
        <name>sn-glycerol 3-phosphate</name>
        <dbReference type="ChEBI" id="CHEBI:57597"/>
    </ligand>
</feature>
<feature type="binding site" evidence="13">
    <location>
        <position position="14"/>
    </location>
    <ligand>
        <name>NADPH</name>
        <dbReference type="ChEBI" id="CHEBI:57783"/>
    </ligand>
</feature>
<feature type="binding site" evidence="13">
    <location>
        <position position="259"/>
    </location>
    <ligand>
        <name>NADPH</name>
        <dbReference type="ChEBI" id="CHEBI:57783"/>
    </ligand>
</feature>
<feature type="binding site" evidence="15">
    <location>
        <position position="109"/>
    </location>
    <ligand>
        <name>substrate</name>
    </ligand>
</feature>
<dbReference type="GO" id="GO:0005975">
    <property type="term" value="P:carbohydrate metabolic process"/>
    <property type="evidence" value="ECO:0007669"/>
    <property type="project" value="InterPro"/>
</dbReference>
<reference evidence="21" key="1">
    <citation type="submission" date="2016-10" db="EMBL/GenBank/DDBJ databases">
        <authorList>
            <person name="Varghese N."/>
            <person name="Submissions S."/>
        </authorList>
    </citation>
    <scope>NUCLEOTIDE SEQUENCE [LARGE SCALE GENOMIC DNA]</scope>
    <source>
        <strain evidence="21">DSM 17038</strain>
    </source>
</reference>
<feature type="domain" description="Glycerol-3-phosphate dehydrogenase NAD-dependent C-terminal" evidence="19">
    <location>
        <begin position="184"/>
        <end position="324"/>
    </location>
</feature>
<dbReference type="NCBIfam" id="NF000940">
    <property type="entry name" value="PRK00094.1-2"/>
    <property type="match status" value="1"/>
</dbReference>
<keyword evidence="4 13" id="KW-0560">Oxidoreductase</keyword>
<keyword evidence="8 13" id="KW-1208">Phospholipid metabolism</keyword>
<evidence type="ECO:0000256" key="6">
    <source>
        <dbReference type="ARBA" id="ARBA00023098"/>
    </source>
</evidence>
<evidence type="ECO:0000256" key="5">
    <source>
        <dbReference type="ARBA" id="ARBA00023027"/>
    </source>
</evidence>
<feature type="binding site" evidence="15">
    <location>
        <begin position="259"/>
        <end position="260"/>
    </location>
    <ligand>
        <name>substrate</name>
    </ligand>
</feature>
<keyword evidence="21" id="KW-1185">Reference proteome</keyword>
<keyword evidence="2 13" id="KW-0444">Lipid biosynthesis</keyword>
<gene>
    <name evidence="13" type="primary">gpsA</name>
    <name evidence="20" type="ORF">SAMN05660649_00157</name>
</gene>
<dbReference type="PROSITE" id="PS00957">
    <property type="entry name" value="NAD_G3PDH"/>
    <property type="match status" value="1"/>
</dbReference>
<organism evidence="20 21">
    <name type="scientific">Desulfotruncus arcticus DSM 17038</name>
    <dbReference type="NCBI Taxonomy" id="1121424"/>
    <lineage>
        <taxon>Bacteria</taxon>
        <taxon>Bacillati</taxon>
        <taxon>Bacillota</taxon>
        <taxon>Clostridia</taxon>
        <taxon>Eubacteriales</taxon>
        <taxon>Desulfallaceae</taxon>
        <taxon>Desulfotruncus</taxon>
    </lineage>
</organism>
<dbReference type="InterPro" id="IPR036291">
    <property type="entry name" value="NAD(P)-bd_dom_sf"/>
</dbReference>
<dbReference type="OrthoDB" id="9812273at2"/>
<dbReference type="GO" id="GO:0141153">
    <property type="term" value="F:glycerol-3-phosphate dehydrogenase (NADP+) activity"/>
    <property type="evidence" value="ECO:0007669"/>
    <property type="project" value="RHEA"/>
</dbReference>
<comment type="similarity">
    <text evidence="1 13 17">Belongs to the NAD-dependent glycerol-3-phosphate dehydrogenase family.</text>
</comment>
<feature type="binding site" evidence="13">
    <location>
        <position position="283"/>
    </location>
    <ligand>
        <name>NADPH</name>
        <dbReference type="ChEBI" id="CHEBI:57783"/>
    </ligand>
</feature>
<keyword evidence="13" id="KW-0963">Cytoplasm</keyword>
<feature type="binding site" evidence="13">
    <location>
        <position position="195"/>
    </location>
    <ligand>
        <name>sn-glycerol 3-phosphate</name>
        <dbReference type="ChEBI" id="CHEBI:57597"/>
    </ligand>
</feature>
<dbReference type="PANTHER" id="PTHR11728">
    <property type="entry name" value="GLYCEROL-3-PHOSPHATE DEHYDROGENASE"/>
    <property type="match status" value="1"/>
</dbReference>
<feature type="binding site" evidence="16">
    <location>
        <position position="144"/>
    </location>
    <ligand>
        <name>NAD(+)</name>
        <dbReference type="ChEBI" id="CHEBI:57540"/>
    </ligand>
</feature>
<keyword evidence="7 13" id="KW-0594">Phospholipid biosynthesis</keyword>
<dbReference type="RefSeq" id="WP_092467739.1">
    <property type="nucleotide sequence ID" value="NZ_FOOX01000001.1"/>
</dbReference>
<dbReference type="GO" id="GO:0008654">
    <property type="term" value="P:phospholipid biosynthetic process"/>
    <property type="evidence" value="ECO:0007669"/>
    <property type="project" value="UniProtKB-KW"/>
</dbReference>
<feature type="binding site" evidence="13">
    <location>
        <position position="52"/>
    </location>
    <ligand>
        <name>NADPH</name>
        <dbReference type="ChEBI" id="CHEBI:57783"/>
    </ligand>
</feature>
<dbReference type="InterPro" id="IPR011128">
    <property type="entry name" value="G3P_DH_NAD-dep_N"/>
</dbReference>
<comment type="function">
    <text evidence="13">Catalyzes the reduction of the glycolytic intermediate dihydroxyacetone phosphate (DHAP) to sn-glycerol 3-phosphate (G3P), the key precursor for phospholipid synthesis.</text>
</comment>
<evidence type="ECO:0000256" key="7">
    <source>
        <dbReference type="ARBA" id="ARBA00023209"/>
    </source>
</evidence>
<dbReference type="STRING" id="341036.SAMN05660649_00157"/>
<evidence type="ECO:0000259" key="18">
    <source>
        <dbReference type="Pfam" id="PF01210"/>
    </source>
</evidence>
<keyword evidence="13" id="KW-0547">Nucleotide-binding</keyword>
<dbReference type="GO" id="GO:0051287">
    <property type="term" value="F:NAD binding"/>
    <property type="evidence" value="ECO:0007669"/>
    <property type="project" value="InterPro"/>
</dbReference>
<feature type="binding site" evidence="13">
    <location>
        <position position="140"/>
    </location>
    <ligand>
        <name>sn-glycerol 3-phosphate</name>
        <dbReference type="ChEBI" id="CHEBI:57597"/>
    </ligand>
</feature>
<dbReference type="PIRSF" id="PIRSF000114">
    <property type="entry name" value="Glycerol-3-P_dh"/>
    <property type="match status" value="1"/>
</dbReference>
<dbReference type="SUPFAM" id="SSF51735">
    <property type="entry name" value="NAD(P)-binding Rossmann-fold domains"/>
    <property type="match status" value="1"/>
</dbReference>
<dbReference type="Pfam" id="PF01210">
    <property type="entry name" value="NAD_Gly3P_dh_N"/>
    <property type="match status" value="1"/>
</dbReference>
<dbReference type="GO" id="GO:0141152">
    <property type="term" value="F:glycerol-3-phosphate dehydrogenase (NAD+) activity"/>
    <property type="evidence" value="ECO:0007669"/>
    <property type="project" value="RHEA"/>
</dbReference>
<feature type="binding site" evidence="13">
    <location>
        <position position="35"/>
    </location>
    <ligand>
        <name>NADPH</name>
        <dbReference type="ChEBI" id="CHEBI:57783"/>
    </ligand>
</feature>
<dbReference type="UniPathway" id="UPA00940"/>
<name>A0A1I2N088_9FIRM</name>
<evidence type="ECO:0000313" key="21">
    <source>
        <dbReference type="Proteomes" id="UP000199337"/>
    </source>
</evidence>
<dbReference type="Pfam" id="PF07479">
    <property type="entry name" value="NAD_Gly3P_dh_C"/>
    <property type="match status" value="1"/>
</dbReference>